<accession>A0A3B0LVF1</accession>
<proteinExistence type="predicted"/>
<reference evidence="1" key="1">
    <citation type="submission" date="2018-04" db="EMBL/GenBank/DDBJ databases">
        <authorList>
            <person name="Go L.Y."/>
            <person name="Mitchell J.A."/>
        </authorList>
    </citation>
    <scope>NUCLEOTIDE SEQUENCE</scope>
    <source>
        <strain evidence="1">ARTV</strain>
    </source>
</reference>
<sequence length="43" mass="4881">MNVCYNENSQFATQCWPVRIKAERFALLDANQVANTFINACQG</sequence>
<dbReference type="EMBL" id="UFQR01000001">
    <property type="protein sequence ID" value="SSW94715.1"/>
    <property type="molecule type" value="Genomic_DNA"/>
</dbReference>
<gene>
    <name evidence="1" type="ORF">ARTV_0243</name>
</gene>
<evidence type="ECO:0000313" key="1">
    <source>
        <dbReference type="EMBL" id="SSW94715.1"/>
    </source>
</evidence>
<name>A0A3B0LVF1_9GAMM</name>
<dbReference type="AlphaFoldDB" id="A0A3B0LVF1"/>
<protein>
    <submittedName>
        <fullName evidence="1">Uncharacterized protein</fullName>
    </submittedName>
</protein>
<organism evidence="1">
    <name type="scientific">Arsenophonus endosymbiont of Trialeurodes vaporariorum</name>
    <dbReference type="NCBI Taxonomy" id="235567"/>
    <lineage>
        <taxon>Bacteria</taxon>
        <taxon>Pseudomonadati</taxon>
        <taxon>Pseudomonadota</taxon>
        <taxon>Gammaproteobacteria</taxon>
        <taxon>Enterobacterales</taxon>
        <taxon>Morganellaceae</taxon>
        <taxon>Arsenophonus</taxon>
    </lineage>
</organism>